<keyword evidence="3" id="KW-0689">Ribosomal protein</keyword>
<dbReference type="CDD" id="cd12306">
    <property type="entry name" value="RRM_II_PABPs"/>
    <property type="match status" value="1"/>
</dbReference>
<comment type="caution">
    <text evidence="8">The sequence shown here is derived from an EMBL/GenBank/DDBJ whole genome shotgun (WGS) entry which is preliminary data.</text>
</comment>
<dbReference type="GO" id="GO:0008143">
    <property type="term" value="F:poly(A) binding"/>
    <property type="evidence" value="ECO:0007669"/>
    <property type="project" value="TreeGrafter"/>
</dbReference>
<dbReference type="GO" id="GO:0003735">
    <property type="term" value="F:structural constituent of ribosome"/>
    <property type="evidence" value="ECO:0007669"/>
    <property type="project" value="InterPro"/>
</dbReference>
<dbReference type="GO" id="GO:1990904">
    <property type="term" value="C:ribonucleoprotein complex"/>
    <property type="evidence" value="ECO:0007669"/>
    <property type="project" value="UniProtKB-KW"/>
</dbReference>
<evidence type="ECO:0000256" key="6">
    <source>
        <dbReference type="SAM" id="MobiDB-lite"/>
    </source>
</evidence>
<dbReference type="SUPFAM" id="SSF50104">
    <property type="entry name" value="Translation proteins SH3-like domain"/>
    <property type="match status" value="1"/>
</dbReference>
<evidence type="ECO:0000256" key="5">
    <source>
        <dbReference type="PROSITE-ProRule" id="PRU00176"/>
    </source>
</evidence>
<keyword evidence="2 5" id="KW-0694">RNA-binding</keyword>
<dbReference type="Proteomes" id="UP001218218">
    <property type="component" value="Unassembled WGS sequence"/>
</dbReference>
<feature type="domain" description="RRM" evidence="7">
    <location>
        <begin position="76"/>
        <end position="166"/>
    </location>
</feature>
<dbReference type="GO" id="GO:0005840">
    <property type="term" value="C:ribosome"/>
    <property type="evidence" value="ECO:0007669"/>
    <property type="project" value="UniProtKB-KW"/>
</dbReference>
<gene>
    <name evidence="8" type="ORF">DFH08DRAFT_928374</name>
</gene>
<dbReference type="AlphaFoldDB" id="A0AAD7AU39"/>
<dbReference type="InterPro" id="IPR001857">
    <property type="entry name" value="Ribosomal_bL19"/>
</dbReference>
<dbReference type="GO" id="GO:0006412">
    <property type="term" value="P:translation"/>
    <property type="evidence" value="ECO:0007669"/>
    <property type="project" value="InterPro"/>
</dbReference>
<dbReference type="GO" id="GO:0005737">
    <property type="term" value="C:cytoplasm"/>
    <property type="evidence" value="ECO:0007669"/>
    <property type="project" value="TreeGrafter"/>
</dbReference>
<dbReference type="InterPro" id="IPR008991">
    <property type="entry name" value="Translation_prot_SH3-like_sf"/>
</dbReference>
<dbReference type="PANTHER" id="PTHR23236">
    <property type="entry name" value="EUKARYOTIC TRANSLATION INITIATION FACTOR 4B/4H"/>
    <property type="match status" value="1"/>
</dbReference>
<accession>A0AAD7AU39</accession>
<reference evidence="8" key="1">
    <citation type="submission" date="2023-03" db="EMBL/GenBank/DDBJ databases">
        <title>Massive genome expansion in bonnet fungi (Mycena s.s.) driven by repeated elements and novel gene families across ecological guilds.</title>
        <authorList>
            <consortium name="Lawrence Berkeley National Laboratory"/>
            <person name="Harder C.B."/>
            <person name="Miyauchi S."/>
            <person name="Viragh M."/>
            <person name="Kuo A."/>
            <person name="Thoen E."/>
            <person name="Andreopoulos B."/>
            <person name="Lu D."/>
            <person name="Skrede I."/>
            <person name="Drula E."/>
            <person name="Henrissat B."/>
            <person name="Morin E."/>
            <person name="Kohler A."/>
            <person name="Barry K."/>
            <person name="LaButti K."/>
            <person name="Morin E."/>
            <person name="Salamov A."/>
            <person name="Lipzen A."/>
            <person name="Mereny Z."/>
            <person name="Hegedus B."/>
            <person name="Baldrian P."/>
            <person name="Stursova M."/>
            <person name="Weitz H."/>
            <person name="Taylor A."/>
            <person name="Grigoriev I.V."/>
            <person name="Nagy L.G."/>
            <person name="Martin F."/>
            <person name="Kauserud H."/>
        </authorList>
    </citation>
    <scope>NUCLEOTIDE SEQUENCE</scope>
    <source>
        <strain evidence="8">CBHHK002</strain>
    </source>
</reference>
<dbReference type="PANTHER" id="PTHR23236:SF12">
    <property type="entry name" value="EUKARYOTIC INITIATION FACTOR 4B-RELATED"/>
    <property type="match status" value="1"/>
</dbReference>
<keyword evidence="9" id="KW-1185">Reference proteome</keyword>
<dbReference type="EMBL" id="JARIHO010000001">
    <property type="protein sequence ID" value="KAJ7368071.1"/>
    <property type="molecule type" value="Genomic_DNA"/>
</dbReference>
<sequence length="421" mass="46727">MSSAATTENPASEEPIIDDGEEDSKEILLMKQRVAEMEKEAIKLRELQAAAALETNTADEDTNMETEEDKTIADGRSVYVGNVSCRGLLRRTRFTFHPLIQVDYGATPEEIQGHFQACGTINRVTILCDKFTGHPKGFAYVEFAEPEHIETALTMDNSLFRGRLIKDSIGGAGDAAATGEGTEVGIAVEASAAEVIRIEVGVAGDEVAGSDDYNALPSFFFQKTKKISIQLPMPAALLANAERSRHTQILLLRAMNFLRGACRAMSTAAKTYPFSKTALIRPEPYVAPPVALKLGKGLMPYLSKTLPTPEKQQMLRHLFSRQSRHQLYPGSIITVTVEHAPMTFTGVLLAIRRRGPDTSFVVRNIIQRTGVEMQFFVNSPHLKQIKLLQKPPKRRMRRAKLYYLRDSPEKMSLLAGNKKYQ</sequence>
<proteinExistence type="inferred from homology"/>
<dbReference type="InterPro" id="IPR035979">
    <property type="entry name" value="RBD_domain_sf"/>
</dbReference>
<evidence type="ECO:0000313" key="8">
    <source>
        <dbReference type="EMBL" id="KAJ7368071.1"/>
    </source>
</evidence>
<evidence type="ECO:0000256" key="4">
    <source>
        <dbReference type="ARBA" id="ARBA00023274"/>
    </source>
</evidence>
<dbReference type="SUPFAM" id="SSF54928">
    <property type="entry name" value="RNA-binding domain, RBD"/>
    <property type="match status" value="1"/>
</dbReference>
<feature type="compositionally biased region" description="Polar residues" evidence="6">
    <location>
        <begin position="1"/>
        <end position="10"/>
    </location>
</feature>
<dbReference type="SMART" id="SM00360">
    <property type="entry name" value="RRM"/>
    <property type="match status" value="1"/>
</dbReference>
<dbReference type="Pfam" id="PF01245">
    <property type="entry name" value="Ribosomal_L19"/>
    <property type="match status" value="1"/>
</dbReference>
<name>A0AAD7AU39_9AGAR</name>
<comment type="similarity">
    <text evidence="1">Belongs to the bacterial ribosomal protein bL19 family.</text>
</comment>
<evidence type="ECO:0000259" key="7">
    <source>
        <dbReference type="PROSITE" id="PS50102"/>
    </source>
</evidence>
<protein>
    <recommendedName>
        <fullName evidence="7">RRM domain-containing protein</fullName>
    </recommendedName>
</protein>
<evidence type="ECO:0000313" key="9">
    <source>
        <dbReference type="Proteomes" id="UP001218218"/>
    </source>
</evidence>
<dbReference type="Pfam" id="PF00076">
    <property type="entry name" value="RRM_1"/>
    <property type="match status" value="1"/>
</dbReference>
<dbReference type="PROSITE" id="PS50102">
    <property type="entry name" value="RRM"/>
    <property type="match status" value="1"/>
</dbReference>
<evidence type="ECO:0000256" key="1">
    <source>
        <dbReference type="ARBA" id="ARBA00005781"/>
    </source>
</evidence>
<dbReference type="InterPro" id="IPR000504">
    <property type="entry name" value="RRM_dom"/>
</dbReference>
<dbReference type="InterPro" id="IPR012677">
    <property type="entry name" value="Nucleotide-bd_a/b_plait_sf"/>
</dbReference>
<feature type="region of interest" description="Disordered" evidence="6">
    <location>
        <begin position="1"/>
        <end position="23"/>
    </location>
</feature>
<organism evidence="8 9">
    <name type="scientific">Mycena albidolilacea</name>
    <dbReference type="NCBI Taxonomy" id="1033008"/>
    <lineage>
        <taxon>Eukaryota</taxon>
        <taxon>Fungi</taxon>
        <taxon>Dikarya</taxon>
        <taxon>Basidiomycota</taxon>
        <taxon>Agaricomycotina</taxon>
        <taxon>Agaricomycetes</taxon>
        <taxon>Agaricomycetidae</taxon>
        <taxon>Agaricales</taxon>
        <taxon>Marasmiineae</taxon>
        <taxon>Mycenaceae</taxon>
        <taxon>Mycena</taxon>
    </lineage>
</organism>
<evidence type="ECO:0000256" key="2">
    <source>
        <dbReference type="ARBA" id="ARBA00022884"/>
    </source>
</evidence>
<dbReference type="Gene3D" id="2.30.30.790">
    <property type="match status" value="1"/>
</dbReference>
<evidence type="ECO:0000256" key="3">
    <source>
        <dbReference type="ARBA" id="ARBA00022980"/>
    </source>
</evidence>
<dbReference type="InterPro" id="IPR038657">
    <property type="entry name" value="Ribosomal_bL19_sf"/>
</dbReference>
<keyword evidence="4" id="KW-0687">Ribonucleoprotein</keyword>
<dbReference type="Gene3D" id="3.30.70.330">
    <property type="match status" value="1"/>
</dbReference>